<accession>A0ABU3B7U4</accession>
<feature type="transmembrane region" description="Helical" evidence="5">
    <location>
        <begin position="132"/>
        <end position="152"/>
    </location>
</feature>
<reference evidence="7 8" key="1">
    <citation type="submission" date="2023-09" db="EMBL/GenBank/DDBJ databases">
        <authorList>
            <person name="Rey-Velasco X."/>
        </authorList>
    </citation>
    <scope>NUCLEOTIDE SEQUENCE [LARGE SCALE GENOMIC DNA]</scope>
    <source>
        <strain evidence="7 8">P385</strain>
    </source>
</reference>
<protein>
    <submittedName>
        <fullName evidence="7">Yip1 family protein</fullName>
    </submittedName>
</protein>
<feature type="transmembrane region" description="Helical" evidence="5">
    <location>
        <begin position="109"/>
        <end position="126"/>
    </location>
</feature>
<keyword evidence="2 5" id="KW-0812">Transmembrane</keyword>
<sequence>MADFDLERTQSLLKGAALNPEPTWDSFRADNPDWTQTAVLVAGPMIVITAVLAPILGWIFGTNMLPGAGGFVTQIFVTLIFGLIGLGISGAVFGLLAGSFGGTQSFDNGFAAVSLAAVPGYAGQIIGTLPLIGWLIGLALSIYSMVLLYRCLPRFVGVPQEKRVGHFVVGLIILVVIYAIISFPLAGLFLTGSGVPAV</sequence>
<evidence type="ECO:0000259" key="6">
    <source>
        <dbReference type="Pfam" id="PF04893"/>
    </source>
</evidence>
<dbReference type="EMBL" id="JAVRHY010000005">
    <property type="protein sequence ID" value="MDT0618150.1"/>
    <property type="molecule type" value="Genomic_DNA"/>
</dbReference>
<organism evidence="7 8">
    <name type="scientific">Spectribacter acetivorans</name>
    <dbReference type="NCBI Taxonomy" id="3075603"/>
    <lineage>
        <taxon>Bacteria</taxon>
        <taxon>Pseudomonadati</taxon>
        <taxon>Pseudomonadota</taxon>
        <taxon>Gammaproteobacteria</taxon>
        <taxon>Salinisphaerales</taxon>
        <taxon>Salinisphaeraceae</taxon>
        <taxon>Spectribacter</taxon>
    </lineage>
</organism>
<feature type="transmembrane region" description="Helical" evidence="5">
    <location>
        <begin position="38"/>
        <end position="60"/>
    </location>
</feature>
<evidence type="ECO:0000313" key="8">
    <source>
        <dbReference type="Proteomes" id="UP001259982"/>
    </source>
</evidence>
<keyword evidence="3 5" id="KW-1133">Transmembrane helix</keyword>
<keyword evidence="8" id="KW-1185">Reference proteome</keyword>
<dbReference type="RefSeq" id="WP_311658224.1">
    <property type="nucleotide sequence ID" value="NZ_JAVRHY010000005.1"/>
</dbReference>
<gene>
    <name evidence="7" type="ORF">RM531_06665</name>
</gene>
<proteinExistence type="predicted"/>
<comment type="subcellular location">
    <subcellularLocation>
        <location evidence="1">Membrane</location>
        <topology evidence="1">Multi-pass membrane protein</topology>
    </subcellularLocation>
</comment>
<evidence type="ECO:0000313" key="7">
    <source>
        <dbReference type="EMBL" id="MDT0618150.1"/>
    </source>
</evidence>
<feature type="transmembrane region" description="Helical" evidence="5">
    <location>
        <begin position="72"/>
        <end position="97"/>
    </location>
</feature>
<evidence type="ECO:0000256" key="1">
    <source>
        <dbReference type="ARBA" id="ARBA00004141"/>
    </source>
</evidence>
<keyword evidence="4 5" id="KW-0472">Membrane</keyword>
<feature type="domain" description="Yip1" evidence="6">
    <location>
        <begin position="17"/>
        <end position="180"/>
    </location>
</feature>
<comment type="caution">
    <text evidence="7">The sequence shown here is derived from an EMBL/GenBank/DDBJ whole genome shotgun (WGS) entry which is preliminary data.</text>
</comment>
<dbReference type="Proteomes" id="UP001259982">
    <property type="component" value="Unassembled WGS sequence"/>
</dbReference>
<evidence type="ECO:0000256" key="4">
    <source>
        <dbReference type="ARBA" id="ARBA00023136"/>
    </source>
</evidence>
<evidence type="ECO:0000256" key="5">
    <source>
        <dbReference type="SAM" id="Phobius"/>
    </source>
</evidence>
<dbReference type="InterPro" id="IPR006977">
    <property type="entry name" value="Yip1_dom"/>
</dbReference>
<feature type="transmembrane region" description="Helical" evidence="5">
    <location>
        <begin position="164"/>
        <end position="190"/>
    </location>
</feature>
<dbReference type="Pfam" id="PF04893">
    <property type="entry name" value="Yip1"/>
    <property type="match status" value="1"/>
</dbReference>
<evidence type="ECO:0000256" key="3">
    <source>
        <dbReference type="ARBA" id="ARBA00022989"/>
    </source>
</evidence>
<name>A0ABU3B7U4_9GAMM</name>
<evidence type="ECO:0000256" key="2">
    <source>
        <dbReference type="ARBA" id="ARBA00022692"/>
    </source>
</evidence>